<dbReference type="Pfam" id="PF06258">
    <property type="entry name" value="Mito_fiss_Elm1"/>
    <property type="match status" value="1"/>
</dbReference>
<dbReference type="EMBL" id="JMQN01000013">
    <property type="protein sequence ID" value="KEA65217.1"/>
    <property type="molecule type" value="Genomic_DNA"/>
</dbReference>
<dbReference type="STRING" id="1232683.ADIMK_0919"/>
<comment type="caution">
    <text evidence="1">The sequence shown here is derived from an EMBL/GenBank/DDBJ whole genome shotgun (WGS) entry which is preliminary data.</text>
</comment>
<dbReference type="OrthoDB" id="1865at2"/>
<dbReference type="Proteomes" id="UP000028252">
    <property type="component" value="Unassembled WGS sequence"/>
</dbReference>
<accession>A0A081G362</accession>
<evidence type="ECO:0000313" key="1">
    <source>
        <dbReference type="EMBL" id="KEA65217.1"/>
    </source>
</evidence>
<reference evidence="1 2" key="1">
    <citation type="submission" date="2014-04" db="EMBL/GenBank/DDBJ databases">
        <title>Marinobacterium kochiensis sp. nov., isolated from sediment sample collected from Kochi backwaters in Kerala, India.</title>
        <authorList>
            <person name="Singh A."/>
            <person name="Pinnaka A.K."/>
        </authorList>
    </citation>
    <scope>NUCLEOTIDE SEQUENCE [LARGE SCALE GENOMIC DNA]</scope>
    <source>
        <strain evidence="1 2">AK27</strain>
    </source>
</reference>
<name>A0A081G362_9GAMM</name>
<dbReference type="eggNOG" id="COG3660">
    <property type="taxonomic scope" value="Bacteria"/>
</dbReference>
<protein>
    <submittedName>
        <fullName evidence="1">DUF1022 domain-containing protein</fullName>
    </submittedName>
</protein>
<dbReference type="RefSeq" id="WP_036184107.1">
    <property type="nucleotide sequence ID" value="NZ_JMQN01000013.1"/>
</dbReference>
<gene>
    <name evidence="1" type="ORF">ADIMK_0919</name>
</gene>
<dbReference type="PATRIC" id="fig|1232683.4.peg.911"/>
<dbReference type="AlphaFoldDB" id="A0A081G362"/>
<keyword evidence="2" id="KW-1185">Reference proteome</keyword>
<dbReference type="InterPro" id="IPR009367">
    <property type="entry name" value="Elm1-like"/>
</dbReference>
<proteinExistence type="predicted"/>
<organism evidence="1 2">
    <name type="scientific">Marinobacterium lacunae</name>
    <dbReference type="NCBI Taxonomy" id="1232683"/>
    <lineage>
        <taxon>Bacteria</taxon>
        <taxon>Pseudomonadati</taxon>
        <taxon>Pseudomonadota</taxon>
        <taxon>Gammaproteobacteria</taxon>
        <taxon>Oceanospirillales</taxon>
        <taxon>Oceanospirillaceae</taxon>
        <taxon>Marinobacterium</taxon>
    </lineage>
</organism>
<sequence length="296" mass="31984">MAQILIIGDGKAGHRNQSLGLAEALLRLGVSAEIREMAPLSRREALVGLITGRCARLPVEPPAFLIGAGHATHLTLLALKRIWGVPAVVLMKPTLPTACFDLCLVPEHDSPPVRANVVVTQGALNRMRPGQKVPGSGMILIGGPSKGNDWDEVGLLDQLRSIIAHSADTRWCLTTSRRTPESTLAQLRTLDSLEVVPVAATGDGWLPEQLAITEQCWVSEDSVSMVYEALTAGCAVGTLTVPWRRTGRLYRGLESLVQQGVITRYKPGQPVELARPATEFDEASRCAELILNRGWL</sequence>
<evidence type="ECO:0000313" key="2">
    <source>
        <dbReference type="Proteomes" id="UP000028252"/>
    </source>
</evidence>